<protein>
    <submittedName>
        <fullName evidence="1">Type II toxin-antitoxin system RelE/ParE family toxin</fullName>
    </submittedName>
</protein>
<sequence length="92" mass="10613">MIKSFKHKGLKKYFETGSTSGIQAKHQNKLRMQLAAIDTAQEIDDINLPGFKLHPLKGNRDGIWSITVNGNWRITFEFIDGNAYILNYEDYH</sequence>
<reference evidence="2" key="1">
    <citation type="journal article" date="2019" name="Int. J. Syst. Evol. Microbiol.">
        <title>The Global Catalogue of Microorganisms (GCM) 10K type strain sequencing project: providing services to taxonomists for standard genome sequencing and annotation.</title>
        <authorList>
            <consortium name="The Broad Institute Genomics Platform"/>
            <consortium name="The Broad Institute Genome Sequencing Center for Infectious Disease"/>
            <person name="Wu L."/>
            <person name="Ma J."/>
        </authorList>
    </citation>
    <scope>NUCLEOTIDE SEQUENCE [LARGE SCALE GENOMIC DNA]</scope>
    <source>
        <strain evidence="2">JCM 17551</strain>
    </source>
</reference>
<dbReference type="SUPFAM" id="SSF143011">
    <property type="entry name" value="RelE-like"/>
    <property type="match status" value="1"/>
</dbReference>
<gene>
    <name evidence="1" type="ORF">GCM10022277_36380</name>
</gene>
<accession>A0ABP7N7Q9</accession>
<dbReference type="RefSeq" id="WP_344800038.1">
    <property type="nucleotide sequence ID" value="NZ_BAABBN010000012.1"/>
</dbReference>
<name>A0ABP7N7Q9_9GAMM</name>
<dbReference type="InterPro" id="IPR035093">
    <property type="entry name" value="RelE/ParE_toxin_dom_sf"/>
</dbReference>
<proteinExistence type="predicted"/>
<dbReference type="Proteomes" id="UP001501565">
    <property type="component" value="Unassembled WGS sequence"/>
</dbReference>
<keyword evidence="2" id="KW-1185">Reference proteome</keyword>
<evidence type="ECO:0000313" key="1">
    <source>
        <dbReference type="EMBL" id="GAA3936722.1"/>
    </source>
</evidence>
<evidence type="ECO:0000313" key="2">
    <source>
        <dbReference type="Proteomes" id="UP001501565"/>
    </source>
</evidence>
<dbReference type="EMBL" id="BAABBN010000012">
    <property type="protein sequence ID" value="GAA3936722.1"/>
    <property type="molecule type" value="Genomic_DNA"/>
</dbReference>
<dbReference type="InterPro" id="IPR007711">
    <property type="entry name" value="HigB-1"/>
</dbReference>
<comment type="caution">
    <text evidence="1">The sequence shown here is derived from an EMBL/GenBank/DDBJ whole genome shotgun (WGS) entry which is preliminary data.</text>
</comment>
<dbReference type="PANTHER" id="PTHR40266">
    <property type="entry name" value="TOXIN HIGB-1"/>
    <property type="match status" value="1"/>
</dbReference>
<dbReference type="Gene3D" id="3.30.2310.20">
    <property type="entry name" value="RelE-like"/>
    <property type="match status" value="1"/>
</dbReference>
<organism evidence="1 2">
    <name type="scientific">Litoribacillus peritrichatus</name>
    <dbReference type="NCBI Taxonomy" id="718191"/>
    <lineage>
        <taxon>Bacteria</taxon>
        <taxon>Pseudomonadati</taxon>
        <taxon>Pseudomonadota</taxon>
        <taxon>Gammaproteobacteria</taxon>
        <taxon>Oceanospirillales</taxon>
        <taxon>Oceanospirillaceae</taxon>
        <taxon>Litoribacillus</taxon>
    </lineage>
</organism>
<dbReference type="PANTHER" id="PTHR40266:SF2">
    <property type="entry name" value="TOXIN HIGB-1"/>
    <property type="match status" value="1"/>
</dbReference>
<dbReference type="Pfam" id="PF05015">
    <property type="entry name" value="HigB-like_toxin"/>
    <property type="match status" value="1"/>
</dbReference>